<reference evidence="7 8" key="1">
    <citation type="submission" date="2016-02" db="EMBL/GenBank/DDBJ databases">
        <authorList>
            <person name="Wen L."/>
            <person name="He K."/>
            <person name="Yang H."/>
        </authorList>
    </citation>
    <scope>NUCLEOTIDE SEQUENCE [LARGE SCALE GENOMIC DNA]</scope>
    <source>
        <strain evidence="7 8">TSA40</strain>
    </source>
</reference>
<evidence type="ECO:0000256" key="2">
    <source>
        <dbReference type="ARBA" id="ARBA00022525"/>
    </source>
</evidence>
<dbReference type="RefSeq" id="WP_088710174.1">
    <property type="nucleotide sequence ID" value="NZ_LSTO01000002.1"/>
</dbReference>
<dbReference type="EMBL" id="LSTO01000002">
    <property type="protein sequence ID" value="OWW18775.1"/>
    <property type="molecule type" value="Genomic_DNA"/>
</dbReference>
<feature type="compositionally biased region" description="Polar residues" evidence="4">
    <location>
        <begin position="1274"/>
        <end position="1288"/>
    </location>
</feature>
<comment type="caution">
    <text evidence="7">The sequence shown here is derived from an EMBL/GenBank/DDBJ whole genome shotgun (WGS) entry which is preliminary data.</text>
</comment>
<dbReference type="InterPro" id="IPR050909">
    <property type="entry name" value="Bact_Autotransporter_VF"/>
</dbReference>
<dbReference type="InterPro" id="IPR008638">
    <property type="entry name" value="FhaB/CdiA-like_TPS"/>
</dbReference>
<sequence length="1647" mass="161826">MNTNAAKRAQQIASRQVALRRRLLPILLGTCFGTALANPFGPQVVNGQASFLNQGNVLTVTNTPGTILNWQSFSINPGELTRFLQQNANSAVLNRITGQDPSQILGALQSNGRVFLVNPNGILFGQGAQVDVNGLVASTLNISNEDFLNGRMLFKAGDKAGNLKNEGTIATPSGGQVFLIAPNVENSGIITSPKGDVMLAAGHTVQLVDSLNPDVRVVLSAPESEALNLGQVIAQGGRTGIYGALVKQRGVINADSAVVGENGKVVLKASRDTLVEAGSRTSAKGAGKGGEIQVLGERVGLTGDAVIDASGQQGGGTVLVGGDYQGKNSGVQNAKRTYVGKDVQIKADATENGDGGKVIVWSDEVTRNYGSISARGGANGGDGGFVESSGKQMLEHRGRVDVSAPIGKGGTLLLDPAVITLVGGSGDGDGTSPDGTNTFAGAGTTGTVNFADPDLTSAGVSNIYQSELEGLAPGTNIVLESTDHITATGTFSNLVTLPNNSNLTMRTRNASTDGSGTIGINLVSSTDSVNLEFKTQGTGTITMQTGTGTSPQAANINVGKLTTNGGSVALSASGNIVVRAITTTDPSSNGGNISVTSGDFMTLGGAQINASAGDGIAGDITLNSGGDINVSNTTTITANHLKMTSVGGIHGSSVADYANINANFLNAKSTNSGSIKISNTGTNLIIYDGGVASADGVNAADGIIDIKNGASFGISVQAPVVAQGASIAMAADNGIDVAAAGPITSNGGNVTLTVSGANGINLAAGAQIASGGGMVTLTSNVINLSGSLIDASSGNVQIKPFNAAKNIDIGGAAVDGANLALSQADLAAVKTSGTLKIGDVFAVPTGAVSVVGTLDLTTPGNLTGPFEIYTSSGAVSVNAAMTVPKDLTITSGSGSIATTAPGSITAGSANTLVLKTAALSIGASIAADDIEFSTDSLTLGASAAITGSIVGISSKTAGLPITVGATCGAGCLSVTDLWKINSPVIAIGPNSAGVPYSGNLTVAGITATASSAITDRHANTTTIGLFSTGNVTQTGPIDVANLAVVAGGSVNLATSTNHVSQLAGESIGAFSFKNDQSFVIGDISGSGPTFSYSISGLTTSNSSIALTLAGNATDVMDLSAVVDAGTGTVTLDSTGSVYGSAFSPDIIAGNVSVTAAGTGGIDGAGGLHIQAPLISKLDTAAGSVDVLGFSALTVGALTPTAMTAVSAPSGSVTITTSGALPLTINGDVSAGGNINLIAGSASSSFTGNVLTINRPVTSSSGVITLGANSVGGTSVPTGPNVSLQTPGSSVPPPPPPTLDQCVSNPTLAGCTDVLPTLATCTTAPTTAGCTAVLPTVDACVANPTQAGCTAVLPTLSTCTTAPTTAGCTAVLPSISTCTTAPETAGCTAVLPTLSSCTANPTQPGCTVVLPTLSTCTAAPATAGCTAVLPTLSSCTTNPTQPGCTVVLPPLSACITSPSTAGCTAVLPTLSSCTINPAQDGCSVVLPTLSSCTALPNQPGCSAVLPALSTCTAAPTTAGCTVVLPTLAQCSAAPTLEGCSVVIPTASKCVLNPSAPECVVVLPVTDPGTGTGSTSSPPNIITETVIDNTNIVLTTIALITSNQMLPGSGSSSGGGSGSEGKKIDKKTLSSTDDSGAKKNEPVRKMYCN</sequence>
<dbReference type="OrthoDB" id="218680at2"/>
<dbReference type="SUPFAM" id="SSF51126">
    <property type="entry name" value="Pectin lyase-like"/>
    <property type="match status" value="1"/>
</dbReference>
<feature type="region of interest" description="Disordered" evidence="4">
    <location>
        <begin position="1274"/>
        <end position="1294"/>
    </location>
</feature>
<evidence type="ECO:0000256" key="4">
    <source>
        <dbReference type="SAM" id="MobiDB-lite"/>
    </source>
</evidence>
<dbReference type="GO" id="GO:0005576">
    <property type="term" value="C:extracellular region"/>
    <property type="evidence" value="ECO:0007669"/>
    <property type="project" value="UniProtKB-SubCell"/>
</dbReference>
<evidence type="ECO:0000313" key="8">
    <source>
        <dbReference type="Proteomes" id="UP000197535"/>
    </source>
</evidence>
<dbReference type="NCBIfam" id="TIGR01901">
    <property type="entry name" value="adhes_NPXG"/>
    <property type="match status" value="1"/>
</dbReference>
<feature type="domain" description="Filamentous haemagglutinin FhaB/tRNA nuclease CdiA-like TPS" evidence="6">
    <location>
        <begin position="35"/>
        <end position="146"/>
    </location>
</feature>
<evidence type="ECO:0000313" key="7">
    <source>
        <dbReference type="EMBL" id="OWW18775.1"/>
    </source>
</evidence>
<evidence type="ECO:0000256" key="5">
    <source>
        <dbReference type="SAM" id="SignalP"/>
    </source>
</evidence>
<dbReference type="Proteomes" id="UP000197535">
    <property type="component" value="Unassembled WGS sequence"/>
</dbReference>
<proteinExistence type="predicted"/>
<comment type="subcellular location">
    <subcellularLocation>
        <location evidence="1">Secreted</location>
    </subcellularLocation>
</comment>
<evidence type="ECO:0000256" key="3">
    <source>
        <dbReference type="ARBA" id="ARBA00022729"/>
    </source>
</evidence>
<protein>
    <recommendedName>
        <fullName evidence="6">Filamentous haemagglutinin FhaB/tRNA nuclease CdiA-like TPS domain-containing protein</fullName>
    </recommendedName>
</protein>
<dbReference type="Pfam" id="PF05860">
    <property type="entry name" value="TPS"/>
    <property type="match status" value="1"/>
</dbReference>
<name>A0A254T866_9BURK</name>
<dbReference type="InterPro" id="IPR011050">
    <property type="entry name" value="Pectin_lyase_fold/virulence"/>
</dbReference>
<dbReference type="SMART" id="SM00912">
    <property type="entry name" value="Haemagg_act"/>
    <property type="match status" value="1"/>
</dbReference>
<feature type="chain" id="PRO_5013372950" description="Filamentous haemagglutinin FhaB/tRNA nuclease CdiA-like TPS domain-containing protein" evidence="5">
    <location>
        <begin position="38"/>
        <end position="1647"/>
    </location>
</feature>
<dbReference type="Gene3D" id="2.160.20.10">
    <property type="entry name" value="Single-stranded right-handed beta-helix, Pectin lyase-like"/>
    <property type="match status" value="1"/>
</dbReference>
<feature type="compositionally biased region" description="Basic and acidic residues" evidence="4">
    <location>
        <begin position="1633"/>
        <end position="1647"/>
    </location>
</feature>
<feature type="signal peptide" evidence="5">
    <location>
        <begin position="1"/>
        <end position="37"/>
    </location>
</feature>
<evidence type="ECO:0000256" key="1">
    <source>
        <dbReference type="ARBA" id="ARBA00004613"/>
    </source>
</evidence>
<accession>A0A254T866</accession>
<evidence type="ECO:0000259" key="6">
    <source>
        <dbReference type="SMART" id="SM00912"/>
    </source>
</evidence>
<feature type="region of interest" description="Disordered" evidence="4">
    <location>
        <begin position="1603"/>
        <end position="1647"/>
    </location>
</feature>
<dbReference type="InterPro" id="IPR012334">
    <property type="entry name" value="Pectin_lyas_fold"/>
</dbReference>
<dbReference type="PANTHER" id="PTHR12338:SF8">
    <property type="entry name" value="HEME_HEMOPEXIN-BINDING PROTEIN"/>
    <property type="match status" value="1"/>
</dbReference>
<keyword evidence="2" id="KW-0964">Secreted</keyword>
<dbReference type="PANTHER" id="PTHR12338">
    <property type="entry name" value="AUTOTRANSPORTER"/>
    <property type="match status" value="1"/>
</dbReference>
<keyword evidence="8" id="KW-1185">Reference proteome</keyword>
<keyword evidence="3 5" id="KW-0732">Signal</keyword>
<organism evidence="7 8">
    <name type="scientific">Noviherbaspirillum denitrificans</name>
    <dbReference type="NCBI Taxonomy" id="1968433"/>
    <lineage>
        <taxon>Bacteria</taxon>
        <taxon>Pseudomonadati</taxon>
        <taxon>Pseudomonadota</taxon>
        <taxon>Betaproteobacteria</taxon>
        <taxon>Burkholderiales</taxon>
        <taxon>Oxalobacteraceae</taxon>
        <taxon>Noviherbaspirillum</taxon>
    </lineage>
</organism>
<gene>
    <name evidence="7" type="ORF">AYR66_04225</name>
</gene>